<accession>A0AAD8E6G3</accession>
<dbReference type="EMBL" id="JASPKZ010008888">
    <property type="protein sequence ID" value="KAJ9578322.1"/>
    <property type="molecule type" value="Genomic_DNA"/>
</dbReference>
<name>A0AAD8E6G3_DIPPU</name>
<evidence type="ECO:0000313" key="2">
    <source>
        <dbReference type="EMBL" id="KAJ9578322.1"/>
    </source>
</evidence>
<feature type="compositionally biased region" description="Acidic residues" evidence="1">
    <location>
        <begin position="33"/>
        <end position="52"/>
    </location>
</feature>
<organism evidence="2 3">
    <name type="scientific">Diploptera punctata</name>
    <name type="common">Pacific beetle cockroach</name>
    <dbReference type="NCBI Taxonomy" id="6984"/>
    <lineage>
        <taxon>Eukaryota</taxon>
        <taxon>Metazoa</taxon>
        <taxon>Ecdysozoa</taxon>
        <taxon>Arthropoda</taxon>
        <taxon>Hexapoda</taxon>
        <taxon>Insecta</taxon>
        <taxon>Pterygota</taxon>
        <taxon>Neoptera</taxon>
        <taxon>Polyneoptera</taxon>
        <taxon>Dictyoptera</taxon>
        <taxon>Blattodea</taxon>
        <taxon>Blaberoidea</taxon>
        <taxon>Blaberidae</taxon>
        <taxon>Diplopterinae</taxon>
        <taxon>Diploptera</taxon>
    </lineage>
</organism>
<comment type="caution">
    <text evidence="2">The sequence shown here is derived from an EMBL/GenBank/DDBJ whole genome shotgun (WGS) entry which is preliminary data.</text>
</comment>
<proteinExistence type="predicted"/>
<gene>
    <name evidence="2" type="ORF">L9F63_005440</name>
</gene>
<evidence type="ECO:0000256" key="1">
    <source>
        <dbReference type="SAM" id="MobiDB-lite"/>
    </source>
</evidence>
<evidence type="ECO:0000313" key="3">
    <source>
        <dbReference type="Proteomes" id="UP001233999"/>
    </source>
</evidence>
<dbReference type="AlphaFoldDB" id="A0AAD8E6G3"/>
<keyword evidence="3" id="KW-1185">Reference proteome</keyword>
<reference evidence="2" key="2">
    <citation type="submission" date="2023-05" db="EMBL/GenBank/DDBJ databases">
        <authorList>
            <person name="Fouks B."/>
        </authorList>
    </citation>
    <scope>NUCLEOTIDE SEQUENCE</scope>
    <source>
        <strain evidence="2">Stay&amp;Tobe</strain>
        <tissue evidence="2">Testes</tissue>
    </source>
</reference>
<protein>
    <submittedName>
        <fullName evidence="2">Uncharacterized protein</fullName>
    </submittedName>
</protein>
<feature type="region of interest" description="Disordered" evidence="1">
    <location>
        <begin position="19"/>
        <end position="53"/>
    </location>
</feature>
<dbReference type="Proteomes" id="UP001233999">
    <property type="component" value="Unassembled WGS sequence"/>
</dbReference>
<feature type="non-terminal residue" evidence="2">
    <location>
        <position position="1"/>
    </location>
</feature>
<reference evidence="2" key="1">
    <citation type="journal article" date="2023" name="IScience">
        <title>Live-bearing cockroach genome reveals convergent evolutionary mechanisms linked to viviparity in insects and beyond.</title>
        <authorList>
            <person name="Fouks B."/>
            <person name="Harrison M.C."/>
            <person name="Mikhailova A.A."/>
            <person name="Marchal E."/>
            <person name="English S."/>
            <person name="Carruthers M."/>
            <person name="Jennings E.C."/>
            <person name="Chiamaka E.L."/>
            <person name="Frigard R.A."/>
            <person name="Pippel M."/>
            <person name="Attardo G.M."/>
            <person name="Benoit J.B."/>
            <person name="Bornberg-Bauer E."/>
            <person name="Tobe S.S."/>
        </authorList>
    </citation>
    <scope>NUCLEOTIDE SEQUENCE</scope>
    <source>
        <strain evidence="2">Stay&amp;Tobe</strain>
    </source>
</reference>
<sequence>NQAFCEERLLVRPSTKLSENCNSTTNIDRERINDDDDDDDDDDDGNDDDDDGSISVRAMVVSQVQINGSISVRAMVVYQSEQNVQATYSGLVEVRSRLDHPGLILDTKLLEDLSSLTITPS</sequence>
<feature type="non-terminal residue" evidence="2">
    <location>
        <position position="121"/>
    </location>
</feature>